<gene>
    <name evidence="1" type="ORF">A3A77_00515</name>
</gene>
<sequence>MSHLESIKALGLDFDNCLILDPSTRKGSEEIKDQAWFEVFPEYDPAQLKKIIKQVQKEISGGKGDRADVIREICKAFKVPDEQIPREVEKRSEDFNRIVLDGILNVDISEDNRRALAELSKKLSICVITATPTDKSLQSLEALKILGFITNVYGRPQNKEENLRMAIQDLSVLPEELLYVGDQPSDLEAAKKVGCKFVGMNTFRNTAWHDGNLPFPIIFSLLELL</sequence>
<dbReference type="InterPro" id="IPR041492">
    <property type="entry name" value="HAD_2"/>
</dbReference>
<dbReference type="PANTHER" id="PTHR43434">
    <property type="entry name" value="PHOSPHOGLYCOLATE PHOSPHATASE"/>
    <property type="match status" value="1"/>
</dbReference>
<evidence type="ECO:0000313" key="1">
    <source>
        <dbReference type="EMBL" id="OGY12448.1"/>
    </source>
</evidence>
<dbReference type="InterPro" id="IPR050155">
    <property type="entry name" value="HAD-like_hydrolase_sf"/>
</dbReference>
<dbReference type="SFLD" id="SFLDS00003">
    <property type="entry name" value="Haloacid_Dehalogenase"/>
    <property type="match status" value="1"/>
</dbReference>
<organism evidence="1 2">
    <name type="scientific">Candidatus Blackburnbacteria bacterium RIFCSPLOWO2_01_FULL_40_20</name>
    <dbReference type="NCBI Taxonomy" id="1797519"/>
    <lineage>
        <taxon>Bacteria</taxon>
        <taxon>Candidatus Blackburniibacteriota</taxon>
    </lineage>
</organism>
<dbReference type="SFLD" id="SFLDG01129">
    <property type="entry name" value="C1.5:_HAD__Beta-PGM__Phosphata"/>
    <property type="match status" value="1"/>
</dbReference>
<dbReference type="CDD" id="cd01427">
    <property type="entry name" value="HAD_like"/>
    <property type="match status" value="1"/>
</dbReference>
<name>A0A1G1VAG1_9BACT</name>
<proteinExistence type="predicted"/>
<dbReference type="PANTHER" id="PTHR43434:SF1">
    <property type="entry name" value="PHOSPHOGLYCOLATE PHOSPHATASE"/>
    <property type="match status" value="1"/>
</dbReference>
<dbReference type="InterPro" id="IPR036412">
    <property type="entry name" value="HAD-like_sf"/>
</dbReference>
<dbReference type="AlphaFoldDB" id="A0A1G1VAG1"/>
<dbReference type="Gene3D" id="3.40.50.1000">
    <property type="entry name" value="HAD superfamily/HAD-like"/>
    <property type="match status" value="1"/>
</dbReference>
<protein>
    <recommendedName>
        <fullName evidence="3">HAD family hydrolase</fullName>
    </recommendedName>
</protein>
<evidence type="ECO:0008006" key="3">
    <source>
        <dbReference type="Google" id="ProtNLM"/>
    </source>
</evidence>
<accession>A0A1G1VAG1</accession>
<dbReference type="InterPro" id="IPR023214">
    <property type="entry name" value="HAD_sf"/>
</dbReference>
<dbReference type="EMBL" id="MHCC01000027">
    <property type="protein sequence ID" value="OGY12448.1"/>
    <property type="molecule type" value="Genomic_DNA"/>
</dbReference>
<dbReference type="Pfam" id="PF13419">
    <property type="entry name" value="HAD_2"/>
    <property type="match status" value="1"/>
</dbReference>
<reference evidence="1 2" key="1">
    <citation type="journal article" date="2016" name="Nat. Commun.">
        <title>Thousands of microbial genomes shed light on interconnected biogeochemical processes in an aquifer system.</title>
        <authorList>
            <person name="Anantharaman K."/>
            <person name="Brown C.T."/>
            <person name="Hug L.A."/>
            <person name="Sharon I."/>
            <person name="Castelle C.J."/>
            <person name="Probst A.J."/>
            <person name="Thomas B.C."/>
            <person name="Singh A."/>
            <person name="Wilkins M.J."/>
            <person name="Karaoz U."/>
            <person name="Brodie E.L."/>
            <person name="Williams K.H."/>
            <person name="Hubbard S.S."/>
            <person name="Banfield J.F."/>
        </authorList>
    </citation>
    <scope>NUCLEOTIDE SEQUENCE [LARGE SCALE GENOMIC DNA]</scope>
</reference>
<dbReference type="GO" id="GO:0006281">
    <property type="term" value="P:DNA repair"/>
    <property type="evidence" value="ECO:0007669"/>
    <property type="project" value="TreeGrafter"/>
</dbReference>
<dbReference type="SUPFAM" id="SSF56784">
    <property type="entry name" value="HAD-like"/>
    <property type="match status" value="1"/>
</dbReference>
<comment type="caution">
    <text evidence="1">The sequence shown here is derived from an EMBL/GenBank/DDBJ whole genome shotgun (WGS) entry which is preliminary data.</text>
</comment>
<dbReference type="GO" id="GO:0008967">
    <property type="term" value="F:phosphoglycolate phosphatase activity"/>
    <property type="evidence" value="ECO:0007669"/>
    <property type="project" value="TreeGrafter"/>
</dbReference>
<evidence type="ECO:0000313" key="2">
    <source>
        <dbReference type="Proteomes" id="UP000178659"/>
    </source>
</evidence>
<dbReference type="Proteomes" id="UP000178659">
    <property type="component" value="Unassembled WGS sequence"/>
</dbReference>